<dbReference type="Gene3D" id="1.10.10.10">
    <property type="entry name" value="Winged helix-like DNA-binding domain superfamily/Winged helix DNA-binding domain"/>
    <property type="match status" value="1"/>
</dbReference>
<dbReference type="InterPro" id="IPR041143">
    <property type="entry name" value="YgxA_HTH"/>
</dbReference>
<evidence type="ECO:0008006" key="6">
    <source>
        <dbReference type="Google" id="ProtNLM"/>
    </source>
</evidence>
<keyword evidence="5" id="KW-1185">Reference proteome</keyword>
<feature type="domain" description="Nucleotidyltransferase-like" evidence="1">
    <location>
        <begin position="1"/>
        <end position="118"/>
    </location>
</feature>
<evidence type="ECO:0000259" key="1">
    <source>
        <dbReference type="Pfam" id="PF14540"/>
    </source>
</evidence>
<dbReference type="Pfam" id="PF22339">
    <property type="entry name" value="YgxA-like_sub_bind"/>
    <property type="match status" value="1"/>
</dbReference>
<dbReference type="InterPro" id="IPR043519">
    <property type="entry name" value="NT_sf"/>
</dbReference>
<dbReference type="EMBL" id="VIGD01000006">
    <property type="protein sequence ID" value="TQE91143.1"/>
    <property type="molecule type" value="Genomic_DNA"/>
</dbReference>
<organism evidence="4 5">
    <name type="scientific">Ureibacillus terrenus</name>
    <dbReference type="NCBI Taxonomy" id="118246"/>
    <lineage>
        <taxon>Bacteria</taxon>
        <taxon>Bacillati</taxon>
        <taxon>Bacillota</taxon>
        <taxon>Bacilli</taxon>
        <taxon>Bacillales</taxon>
        <taxon>Caryophanaceae</taxon>
        <taxon>Ureibacillus</taxon>
    </lineage>
</organism>
<reference evidence="4 5" key="1">
    <citation type="submission" date="2019-06" db="EMBL/GenBank/DDBJ databases">
        <title>Genome sequence of Ureibacillus terrenus.</title>
        <authorList>
            <person name="Maclea K.S."/>
            <person name="Simoes M."/>
        </authorList>
    </citation>
    <scope>NUCLEOTIDE SEQUENCE [LARGE SCALE GENOMIC DNA]</scope>
    <source>
        <strain evidence="4 5">ATCC BAA-384</strain>
    </source>
</reference>
<dbReference type="Proteomes" id="UP000315753">
    <property type="component" value="Unassembled WGS sequence"/>
</dbReference>
<dbReference type="InterPro" id="IPR036388">
    <property type="entry name" value="WH-like_DNA-bd_sf"/>
</dbReference>
<evidence type="ECO:0000259" key="2">
    <source>
        <dbReference type="Pfam" id="PF18576"/>
    </source>
</evidence>
<feature type="domain" description="YgxA-like substrate binding" evidence="3">
    <location>
        <begin position="119"/>
        <end position="218"/>
    </location>
</feature>
<evidence type="ECO:0000313" key="5">
    <source>
        <dbReference type="Proteomes" id="UP000315753"/>
    </source>
</evidence>
<feature type="domain" description="YgxA-like helix-turn-helix" evidence="2">
    <location>
        <begin position="224"/>
        <end position="285"/>
    </location>
</feature>
<dbReference type="InterPro" id="IPR029348">
    <property type="entry name" value="NTF-like"/>
</dbReference>
<gene>
    <name evidence="4" type="ORF">FKZ59_05695</name>
</gene>
<accession>A0A540V4N2</accession>
<dbReference type="AlphaFoldDB" id="A0A540V4N2"/>
<name>A0A540V4N2_9BACL</name>
<comment type="caution">
    <text evidence="4">The sequence shown here is derived from an EMBL/GenBank/DDBJ whole genome shotgun (WGS) entry which is preliminary data.</text>
</comment>
<evidence type="ECO:0000259" key="3">
    <source>
        <dbReference type="Pfam" id="PF22339"/>
    </source>
</evidence>
<sequence length="297" mass="35471">MDYILRSIYQERASQPETLGVILVNKREDQINLTDTFDTILLIIVKEAELPIFTKHYCYEDQKVAMHIITEQLLNKWIYIGKNRRIVDWVFHGKVLFERNEYLTNLKKTLEDFSFYGRKIKAGVQFAKLLRSYTEGKEFFQRGDHLDAYLHVVKSLQYLARLSIIESGLYPEVTVWSQVKKIEPSIYKLYEELVTSRETLEKRLELLFLAIEFSMNSKIQSCSQHIMEVLQSKELWTIQDLHNHHELKYYSVELELFIEFLIEKGYIIIERMKSKNESIDHRLYRANVNVHNHDLIK</sequence>
<dbReference type="Pfam" id="PF14540">
    <property type="entry name" value="NTF-like"/>
    <property type="match status" value="1"/>
</dbReference>
<dbReference type="InterPro" id="IPR054515">
    <property type="entry name" value="YgxA-like_substrate-bd"/>
</dbReference>
<dbReference type="Gene3D" id="3.30.460.10">
    <property type="entry name" value="Beta Polymerase, domain 2"/>
    <property type="match status" value="1"/>
</dbReference>
<dbReference type="OrthoDB" id="2350973at2"/>
<dbReference type="Pfam" id="PF18576">
    <property type="entry name" value="HTH_52"/>
    <property type="match status" value="1"/>
</dbReference>
<protein>
    <recommendedName>
        <fullName evidence="6">Nucleotidyltransferase-like domain-containing protein</fullName>
    </recommendedName>
</protein>
<evidence type="ECO:0000313" key="4">
    <source>
        <dbReference type="EMBL" id="TQE91143.1"/>
    </source>
</evidence>
<dbReference type="Gene3D" id="1.20.120.330">
    <property type="entry name" value="Nucleotidyltransferases domain 2"/>
    <property type="match status" value="1"/>
</dbReference>
<proteinExistence type="predicted"/>
<dbReference type="RefSeq" id="WP_141601794.1">
    <property type="nucleotide sequence ID" value="NZ_JARMSB010000050.1"/>
</dbReference>